<proteinExistence type="predicted"/>
<evidence type="ECO:0000313" key="3">
    <source>
        <dbReference type="Proteomes" id="UP000241769"/>
    </source>
</evidence>
<comment type="caution">
    <text evidence="2">The sequence shown here is derived from an EMBL/GenBank/DDBJ whole genome shotgun (WGS) entry which is preliminary data.</text>
</comment>
<reference evidence="2 3" key="1">
    <citation type="journal article" date="2018" name="Genome Biol. Evol.">
        <title>Multiple Roots of Fruiting Body Formation in Amoebozoa.</title>
        <authorList>
            <person name="Hillmann F."/>
            <person name="Forbes G."/>
            <person name="Novohradska S."/>
            <person name="Ferling I."/>
            <person name="Riege K."/>
            <person name="Groth M."/>
            <person name="Westermann M."/>
            <person name="Marz M."/>
            <person name="Spaller T."/>
            <person name="Winckler T."/>
            <person name="Schaap P."/>
            <person name="Glockner G."/>
        </authorList>
    </citation>
    <scope>NUCLEOTIDE SEQUENCE [LARGE SCALE GENOMIC DNA]</scope>
    <source>
        <strain evidence="2 3">Jena</strain>
    </source>
</reference>
<dbReference type="EMBL" id="MDYQ01000122">
    <property type="protein sequence ID" value="PRP81536.1"/>
    <property type="molecule type" value="Genomic_DNA"/>
</dbReference>
<dbReference type="AlphaFoldDB" id="A0A2P6NC47"/>
<dbReference type="PANTHER" id="PTHR31630">
    <property type="entry name" value="PHYTANOYL-COA DIOXYGENASE-RELATED-RELATED"/>
    <property type="match status" value="1"/>
</dbReference>
<keyword evidence="3" id="KW-1185">Reference proteome</keyword>
<organism evidence="2 3">
    <name type="scientific">Planoprotostelium fungivorum</name>
    <dbReference type="NCBI Taxonomy" id="1890364"/>
    <lineage>
        <taxon>Eukaryota</taxon>
        <taxon>Amoebozoa</taxon>
        <taxon>Evosea</taxon>
        <taxon>Variosea</taxon>
        <taxon>Cavosteliida</taxon>
        <taxon>Cavosteliaceae</taxon>
        <taxon>Planoprotostelium</taxon>
    </lineage>
</organism>
<dbReference type="OrthoDB" id="18850at2759"/>
<dbReference type="InParanoid" id="A0A2P6NC47"/>
<accession>A0A2P6NC47</accession>
<sequence>MFPHTTGGRSIRVNRYRPQTKRTQQTLVFSYLEDGNILRLDPPACQLWGVQVDHRNTLDRLWNALSLCYISAGSKSYDISKLLMSTASKQQWEEHHRRRSDRERNRSAPKDEEGFVQSFNIDQEAEYMAFFDKYGFVVVNGILNQEDIAASVEEVWNQIESQTWGFENKKVDRNDPNTWGDDLWPSAVRKLGILGDSEAIGPMAWKNRQNPRLYQVYKTLMQTERLWVSVDRWGVMRPTVNVPTQKDGETILEDKPSWKSAAVWLHWDLNPWNWLLTGRGKEYTFEGFITENNGSKNEGALKLQGLVCLTESTEDDGEWVELTKDTDYCENAGSRLDFVSVPSGDPMEKQIQKISARAGSLVVWRSEQPHCNFPNNSDRFRINQYIKMFPSQAGKPGEDIRKTTVEKPGQEAFRLGRLAVGQRVLPWRPQTHERRAGVELCDGTTTLKSVISLFGAIILFPSIRKIRLDDSHGLYGQGGSQIRPPMDRGGAFITATQQLNHPLSNAGGLYISQDSLSISSQTDRQWEEHSNLNGDLLNASNIGNSSYMMGGNSHVSYLPLLLSPFVYPTMHIPTPALHNFRLLKPIRDTQRKSYKDECRFLQPRPTVVFEENSPLRGRLVQCIVTILLADVDGIILPPKEQECLIGVDGKKILFDVERGQTSPVGLKVDAQLKDMKATLFFTIVYQTVDSGMTNRELLTSNPFHFSRCQKRK</sequence>
<name>A0A2P6NC47_9EUKA</name>
<dbReference type="SUPFAM" id="SSF51197">
    <property type="entry name" value="Clavaminate synthase-like"/>
    <property type="match status" value="1"/>
</dbReference>
<gene>
    <name evidence="2" type="ORF">PROFUN_10898</name>
</gene>
<feature type="region of interest" description="Disordered" evidence="1">
    <location>
        <begin position="92"/>
        <end position="115"/>
    </location>
</feature>
<evidence type="ECO:0000256" key="1">
    <source>
        <dbReference type="SAM" id="MobiDB-lite"/>
    </source>
</evidence>
<dbReference type="Gene3D" id="2.60.120.620">
    <property type="entry name" value="q2cbj1_9rhob like domain"/>
    <property type="match status" value="1"/>
</dbReference>
<dbReference type="Proteomes" id="UP000241769">
    <property type="component" value="Unassembled WGS sequence"/>
</dbReference>
<feature type="compositionally biased region" description="Basic and acidic residues" evidence="1">
    <location>
        <begin position="92"/>
        <end position="113"/>
    </location>
</feature>
<dbReference type="PANTHER" id="PTHR31630:SF6">
    <property type="entry name" value="PHYTANOYL-COA DIOXYGENASE-RELATED"/>
    <property type="match status" value="1"/>
</dbReference>
<evidence type="ECO:0000313" key="2">
    <source>
        <dbReference type="EMBL" id="PRP81536.1"/>
    </source>
</evidence>
<protein>
    <submittedName>
        <fullName evidence="2">Uncharacterized protein</fullName>
    </submittedName>
</protein>